<evidence type="ECO:0000313" key="5">
    <source>
        <dbReference type="Proteomes" id="UP000721954"/>
    </source>
</evidence>
<evidence type="ECO:0000256" key="1">
    <source>
        <dbReference type="ARBA" id="ARBA00022705"/>
    </source>
</evidence>
<comment type="caution">
    <text evidence="4">The sequence shown here is derived from an EMBL/GenBank/DDBJ whole genome shotgun (WGS) entry which is preliminary data.</text>
</comment>
<dbReference type="Gene3D" id="1.10.860.10">
    <property type="entry name" value="DNAb Helicase, Chain A"/>
    <property type="match status" value="1"/>
</dbReference>
<sequence length="80" mass="8842">MTDESPQAGPQHDFSAEKTVLRGMFGSFDLIADIVETVTPSDFYRPAHEHIYLAPRSHAGVMSQASGSCRTPELRKRHGN</sequence>
<evidence type="ECO:0000259" key="3">
    <source>
        <dbReference type="Pfam" id="PF00772"/>
    </source>
</evidence>
<keyword evidence="2" id="KW-0238">DNA-binding</keyword>
<keyword evidence="1" id="KW-0235">DNA replication</keyword>
<dbReference type="EMBL" id="JAFFZM010000027">
    <property type="protein sequence ID" value="MBO8202728.1"/>
    <property type="molecule type" value="Genomic_DNA"/>
</dbReference>
<dbReference type="InterPro" id="IPR016136">
    <property type="entry name" value="DNA_helicase_N/primase_C"/>
</dbReference>
<name>A0ABS3Y4Z0_9ACTN</name>
<dbReference type="InterPro" id="IPR007693">
    <property type="entry name" value="DNA_helicase_DnaB-like_N"/>
</dbReference>
<dbReference type="GeneID" id="96263101"/>
<organism evidence="4 5">
    <name type="scientific">Streptomyces smyrnaeus</name>
    <dbReference type="NCBI Taxonomy" id="1387713"/>
    <lineage>
        <taxon>Bacteria</taxon>
        <taxon>Bacillati</taxon>
        <taxon>Actinomycetota</taxon>
        <taxon>Actinomycetes</taxon>
        <taxon>Kitasatosporales</taxon>
        <taxon>Streptomycetaceae</taxon>
        <taxon>Streptomyces</taxon>
    </lineage>
</organism>
<gene>
    <name evidence="4" type="ORF">JW613_31300</name>
</gene>
<dbReference type="Proteomes" id="UP000721954">
    <property type="component" value="Unassembled WGS sequence"/>
</dbReference>
<keyword evidence="5" id="KW-1185">Reference proteome</keyword>
<proteinExistence type="predicted"/>
<dbReference type="SUPFAM" id="SSF48024">
    <property type="entry name" value="N-terminal domain of DnaB helicase"/>
    <property type="match status" value="1"/>
</dbReference>
<feature type="domain" description="DNA helicase DnaB-like N-terminal" evidence="3">
    <location>
        <begin position="10"/>
        <end position="54"/>
    </location>
</feature>
<dbReference type="Pfam" id="PF00772">
    <property type="entry name" value="DnaB"/>
    <property type="match status" value="1"/>
</dbReference>
<protein>
    <recommendedName>
        <fullName evidence="3">DNA helicase DnaB-like N-terminal domain-containing protein</fullName>
    </recommendedName>
</protein>
<reference evidence="4 5" key="1">
    <citation type="submission" date="2021-02" db="EMBL/GenBank/DDBJ databases">
        <title>Streptomyces spirodelae sp. nov., isolated from duckweed.</title>
        <authorList>
            <person name="Saimee Y."/>
            <person name="Duangmal K."/>
        </authorList>
    </citation>
    <scope>NUCLEOTIDE SEQUENCE [LARGE SCALE GENOMIC DNA]</scope>
    <source>
        <strain evidence="4 5">DSM 42105</strain>
    </source>
</reference>
<accession>A0ABS3Y4Z0</accession>
<dbReference type="InterPro" id="IPR036185">
    <property type="entry name" value="DNA_heli_DnaB-like_N_sf"/>
</dbReference>
<evidence type="ECO:0000256" key="2">
    <source>
        <dbReference type="ARBA" id="ARBA00023125"/>
    </source>
</evidence>
<evidence type="ECO:0000313" key="4">
    <source>
        <dbReference type="EMBL" id="MBO8202728.1"/>
    </source>
</evidence>
<dbReference type="RefSeq" id="WP_209214242.1">
    <property type="nucleotide sequence ID" value="NZ_JAFFZM010000027.1"/>
</dbReference>